<dbReference type="SMART" id="SM00849">
    <property type="entry name" value="Lactamase_B"/>
    <property type="match status" value="1"/>
</dbReference>
<feature type="chain" id="PRO_5015632517" evidence="2">
    <location>
        <begin position="21"/>
        <end position="342"/>
    </location>
</feature>
<organism evidence="4 5">
    <name type="scientific">Candidatus Sulfotelmatobacter kueseliae</name>
    <dbReference type="NCBI Taxonomy" id="2042962"/>
    <lineage>
        <taxon>Bacteria</taxon>
        <taxon>Pseudomonadati</taxon>
        <taxon>Acidobacteriota</taxon>
        <taxon>Terriglobia</taxon>
        <taxon>Terriglobales</taxon>
        <taxon>Candidatus Korobacteraceae</taxon>
        <taxon>Candidatus Sulfotelmatobacter</taxon>
    </lineage>
</organism>
<feature type="domain" description="Metallo-beta-lactamase" evidence="3">
    <location>
        <begin position="38"/>
        <end position="253"/>
    </location>
</feature>
<evidence type="ECO:0000313" key="4">
    <source>
        <dbReference type="EMBL" id="SPF48434.1"/>
    </source>
</evidence>
<dbReference type="AlphaFoldDB" id="A0A2U3L935"/>
<dbReference type="PANTHER" id="PTHR30619">
    <property type="entry name" value="DNA INTERNALIZATION/COMPETENCE PROTEIN COMEC/REC2"/>
    <property type="match status" value="1"/>
</dbReference>
<dbReference type="SUPFAM" id="SSF56281">
    <property type="entry name" value="Metallo-hydrolase/oxidoreductase"/>
    <property type="match status" value="1"/>
</dbReference>
<evidence type="ECO:0000259" key="3">
    <source>
        <dbReference type="SMART" id="SM00849"/>
    </source>
</evidence>
<evidence type="ECO:0000256" key="1">
    <source>
        <dbReference type="SAM" id="MobiDB-lite"/>
    </source>
</evidence>
<dbReference type="OrthoDB" id="9761531at2"/>
<gene>
    <name evidence="4" type="ORF">SBA1_830002</name>
</gene>
<protein>
    <submittedName>
        <fullName evidence="4">Beta-lactamase domain protein</fullName>
    </submittedName>
</protein>
<reference evidence="5" key="1">
    <citation type="submission" date="2018-02" db="EMBL/GenBank/DDBJ databases">
        <authorList>
            <person name="Hausmann B."/>
        </authorList>
    </citation>
    <scope>NUCLEOTIDE SEQUENCE [LARGE SCALE GENOMIC DNA]</scope>
    <source>
        <strain evidence="5">Peat soil MAG SbA1</strain>
    </source>
</reference>
<feature type="signal peptide" evidence="2">
    <location>
        <begin position="1"/>
        <end position="20"/>
    </location>
</feature>
<proteinExistence type="predicted"/>
<dbReference type="InterPro" id="IPR036866">
    <property type="entry name" value="RibonucZ/Hydroxyglut_hydro"/>
</dbReference>
<dbReference type="EMBL" id="OMOD01000181">
    <property type="protein sequence ID" value="SPF48434.1"/>
    <property type="molecule type" value="Genomic_DNA"/>
</dbReference>
<keyword evidence="2" id="KW-0732">Signal</keyword>
<dbReference type="Gene3D" id="3.60.15.10">
    <property type="entry name" value="Ribonuclease Z/Hydroxyacylglutathione hydrolase-like"/>
    <property type="match status" value="1"/>
</dbReference>
<dbReference type="Pfam" id="PF00753">
    <property type="entry name" value="Lactamase_B"/>
    <property type="match status" value="1"/>
</dbReference>
<dbReference type="PROSITE" id="PS51257">
    <property type="entry name" value="PROKAR_LIPOPROTEIN"/>
    <property type="match status" value="1"/>
</dbReference>
<feature type="region of interest" description="Disordered" evidence="1">
    <location>
        <begin position="171"/>
        <end position="190"/>
    </location>
</feature>
<dbReference type="InterPro" id="IPR052159">
    <property type="entry name" value="Competence_DNA_uptake"/>
</dbReference>
<dbReference type="InterPro" id="IPR001279">
    <property type="entry name" value="Metallo-B-lactamas"/>
</dbReference>
<sequence length="342" mass="36748">MRRVLIALGFCVSLSVLACAAAPAIAKPLQIYFIDVEGGQATLVVSSSGQSLLIDAGWPGYEGRDADRIVAAAHQAGLQQLDYVLITHYHRDHVGGVPQLLDGIKVGTFVDHGPNLEDSEVTRTDYAAYEKAIAGHTNVSVKPGWGLPMKGLEVHVLTSAGDHIPSPLPEAGEANPYCAKEPPAPEDNTENARSIGVLITYGHFRFLDLGDLTKKKELELACPNNLLGTVDLFLVTHHGLDQSNSKALVWALHPRVAVMDNGARKGASPAAWQIVHDSPGLEDLWQLHYAAESDRDHNVAEENIANMKENCEGKSIKVIANADGSFTVTNGRTGAQKTYAKK</sequence>
<name>A0A2U3L935_9BACT</name>
<accession>A0A2U3L935</accession>
<dbReference type="PANTHER" id="PTHR30619:SF1">
    <property type="entry name" value="RECOMBINATION PROTEIN 2"/>
    <property type="match status" value="1"/>
</dbReference>
<evidence type="ECO:0000256" key="2">
    <source>
        <dbReference type="SAM" id="SignalP"/>
    </source>
</evidence>
<dbReference type="Proteomes" id="UP000238701">
    <property type="component" value="Unassembled WGS sequence"/>
</dbReference>
<evidence type="ECO:0000313" key="5">
    <source>
        <dbReference type="Proteomes" id="UP000238701"/>
    </source>
</evidence>